<dbReference type="PANTHER" id="PTHR43900">
    <property type="entry name" value="GLUTATHIONE S-TRANSFERASE RHO"/>
    <property type="match status" value="1"/>
</dbReference>
<sequence>MASVKVFGSPASTEVQRVLACLFEKQVEFQLVKMDSFRGQKRMPECLKMQPGGEALTYQDQEKDALVESRAICRHVVDKFKNQGNRELLGEGSLERALIEQWLETEAQKFDPPSSELVFYLSIAPTLPDYLNRIETPSLDESKKKLEKVLKVYDQRLADNTFLAGNKFTLADLSHLPNAELLMQIKETKEIFSKHANVKRWWGQISKRESWQKVLEIAKQAPPMA</sequence>
<dbReference type="PROSITE" id="PS50404">
    <property type="entry name" value="GST_NTER"/>
    <property type="match status" value="1"/>
</dbReference>
<organism evidence="7 8">
    <name type="scientific">Dendrobium nobile</name>
    <name type="common">Orchid</name>
    <dbReference type="NCBI Taxonomy" id="94219"/>
    <lineage>
        <taxon>Eukaryota</taxon>
        <taxon>Viridiplantae</taxon>
        <taxon>Streptophyta</taxon>
        <taxon>Embryophyta</taxon>
        <taxon>Tracheophyta</taxon>
        <taxon>Spermatophyta</taxon>
        <taxon>Magnoliopsida</taxon>
        <taxon>Liliopsida</taxon>
        <taxon>Asparagales</taxon>
        <taxon>Orchidaceae</taxon>
        <taxon>Epidendroideae</taxon>
        <taxon>Malaxideae</taxon>
        <taxon>Dendrobiinae</taxon>
        <taxon>Dendrobium</taxon>
    </lineage>
</organism>
<dbReference type="GO" id="GO:0009635">
    <property type="term" value="P:response to herbicide"/>
    <property type="evidence" value="ECO:0007669"/>
    <property type="project" value="UniProtKB-ARBA"/>
</dbReference>
<dbReference type="SUPFAM" id="SSF47616">
    <property type="entry name" value="GST C-terminal domain-like"/>
    <property type="match status" value="1"/>
</dbReference>
<keyword evidence="3" id="KW-0808">Transferase</keyword>
<dbReference type="Proteomes" id="UP000829196">
    <property type="component" value="Unassembled WGS sequence"/>
</dbReference>
<proteinExistence type="inferred from homology"/>
<dbReference type="EC" id="2.5.1.18" evidence="2"/>
<dbReference type="GO" id="GO:0006749">
    <property type="term" value="P:glutathione metabolic process"/>
    <property type="evidence" value="ECO:0007669"/>
    <property type="project" value="TreeGrafter"/>
</dbReference>
<evidence type="ECO:0000256" key="4">
    <source>
        <dbReference type="ARBA" id="ARBA00047960"/>
    </source>
</evidence>
<dbReference type="Gene3D" id="1.20.1050.10">
    <property type="match status" value="1"/>
</dbReference>
<evidence type="ECO:0000313" key="8">
    <source>
        <dbReference type="Proteomes" id="UP000829196"/>
    </source>
</evidence>
<accession>A0A8T3AX56</accession>
<dbReference type="SFLD" id="SFLDG00358">
    <property type="entry name" value="Main_(cytGST)"/>
    <property type="match status" value="1"/>
</dbReference>
<dbReference type="SFLD" id="SFLDS00019">
    <property type="entry name" value="Glutathione_Transferase_(cytos"/>
    <property type="match status" value="1"/>
</dbReference>
<feature type="domain" description="GST C-terminal" evidence="6">
    <location>
        <begin position="92"/>
        <end position="224"/>
    </location>
</feature>
<dbReference type="OrthoDB" id="422574at2759"/>
<evidence type="ECO:0000259" key="5">
    <source>
        <dbReference type="PROSITE" id="PS50404"/>
    </source>
</evidence>
<evidence type="ECO:0000256" key="1">
    <source>
        <dbReference type="ARBA" id="ARBA00010128"/>
    </source>
</evidence>
<dbReference type="FunFam" id="1.20.1050.10:FF:000004">
    <property type="entry name" value="Glutathione S-transferase F2"/>
    <property type="match status" value="1"/>
</dbReference>
<evidence type="ECO:0000313" key="7">
    <source>
        <dbReference type="EMBL" id="KAI0500899.1"/>
    </source>
</evidence>
<dbReference type="InterPro" id="IPR004045">
    <property type="entry name" value="Glutathione_S-Trfase_N"/>
</dbReference>
<feature type="domain" description="GST N-terminal" evidence="5">
    <location>
        <begin position="2"/>
        <end position="84"/>
    </location>
</feature>
<dbReference type="AlphaFoldDB" id="A0A8T3AX56"/>
<comment type="similarity">
    <text evidence="1">Belongs to the GST superfamily. Phi family.</text>
</comment>
<dbReference type="EMBL" id="JAGYWB010000013">
    <property type="protein sequence ID" value="KAI0500899.1"/>
    <property type="molecule type" value="Genomic_DNA"/>
</dbReference>
<dbReference type="InterPro" id="IPR036249">
    <property type="entry name" value="Thioredoxin-like_sf"/>
</dbReference>
<evidence type="ECO:0000259" key="6">
    <source>
        <dbReference type="PROSITE" id="PS50405"/>
    </source>
</evidence>
<dbReference type="Pfam" id="PF13417">
    <property type="entry name" value="GST_N_3"/>
    <property type="match status" value="1"/>
</dbReference>
<comment type="catalytic activity">
    <reaction evidence="4">
        <text>RX + glutathione = an S-substituted glutathione + a halide anion + H(+)</text>
        <dbReference type="Rhea" id="RHEA:16437"/>
        <dbReference type="ChEBI" id="CHEBI:15378"/>
        <dbReference type="ChEBI" id="CHEBI:16042"/>
        <dbReference type="ChEBI" id="CHEBI:17792"/>
        <dbReference type="ChEBI" id="CHEBI:57925"/>
        <dbReference type="ChEBI" id="CHEBI:90779"/>
        <dbReference type="EC" id="2.5.1.18"/>
    </reaction>
</comment>
<name>A0A8T3AX56_DENNO</name>
<dbReference type="PANTHER" id="PTHR43900:SF79">
    <property type="entry name" value="GLUTATHIONE S-TRANSFERASE"/>
    <property type="match status" value="1"/>
</dbReference>
<dbReference type="PROSITE" id="PS50405">
    <property type="entry name" value="GST_CTER"/>
    <property type="match status" value="1"/>
</dbReference>
<evidence type="ECO:0000256" key="2">
    <source>
        <dbReference type="ARBA" id="ARBA00012452"/>
    </source>
</evidence>
<dbReference type="SUPFAM" id="SSF52833">
    <property type="entry name" value="Thioredoxin-like"/>
    <property type="match status" value="1"/>
</dbReference>
<dbReference type="InterPro" id="IPR010987">
    <property type="entry name" value="Glutathione-S-Trfase_C-like"/>
</dbReference>
<comment type="caution">
    <text evidence="7">The sequence shown here is derived from an EMBL/GenBank/DDBJ whole genome shotgun (WGS) entry which is preliminary data.</text>
</comment>
<dbReference type="InterPro" id="IPR036282">
    <property type="entry name" value="Glutathione-S-Trfase_C_sf"/>
</dbReference>
<dbReference type="GO" id="GO:0004364">
    <property type="term" value="F:glutathione transferase activity"/>
    <property type="evidence" value="ECO:0007669"/>
    <property type="project" value="UniProtKB-EC"/>
</dbReference>
<dbReference type="InterPro" id="IPR040079">
    <property type="entry name" value="Glutathione_S-Trfase"/>
</dbReference>
<gene>
    <name evidence="7" type="ORF">KFK09_019117</name>
</gene>
<evidence type="ECO:0000256" key="3">
    <source>
        <dbReference type="ARBA" id="ARBA00022679"/>
    </source>
</evidence>
<dbReference type="GO" id="GO:0043295">
    <property type="term" value="F:glutathione binding"/>
    <property type="evidence" value="ECO:0007669"/>
    <property type="project" value="TreeGrafter"/>
</dbReference>
<dbReference type="Gene3D" id="3.40.30.10">
    <property type="entry name" value="Glutaredoxin"/>
    <property type="match status" value="1"/>
</dbReference>
<dbReference type="Pfam" id="PF00043">
    <property type="entry name" value="GST_C"/>
    <property type="match status" value="1"/>
</dbReference>
<keyword evidence="8" id="KW-1185">Reference proteome</keyword>
<dbReference type="InterPro" id="IPR004046">
    <property type="entry name" value="GST_C"/>
</dbReference>
<protein>
    <recommendedName>
        <fullName evidence="2">glutathione transferase</fullName>
        <ecNumber evidence="2">2.5.1.18</ecNumber>
    </recommendedName>
</protein>
<reference evidence="7" key="1">
    <citation type="journal article" date="2022" name="Front. Genet.">
        <title>Chromosome-Scale Assembly of the Dendrobium nobile Genome Provides Insights Into the Molecular Mechanism of the Biosynthesis of the Medicinal Active Ingredient of Dendrobium.</title>
        <authorList>
            <person name="Xu Q."/>
            <person name="Niu S.-C."/>
            <person name="Li K.-L."/>
            <person name="Zheng P.-J."/>
            <person name="Zhang X.-J."/>
            <person name="Jia Y."/>
            <person name="Liu Y."/>
            <person name="Niu Y.-X."/>
            <person name="Yu L.-H."/>
            <person name="Chen D.-F."/>
            <person name="Zhang G.-Q."/>
        </authorList>
    </citation>
    <scope>NUCLEOTIDE SEQUENCE</scope>
    <source>
        <tissue evidence="7">Leaf</tissue>
    </source>
</reference>
<dbReference type="GO" id="GO:0005737">
    <property type="term" value="C:cytoplasm"/>
    <property type="evidence" value="ECO:0007669"/>
    <property type="project" value="TreeGrafter"/>
</dbReference>
<dbReference type="FunFam" id="3.40.30.10:FF:000016">
    <property type="entry name" value="Glutathione S-transferase F2"/>
    <property type="match status" value="1"/>
</dbReference>
<dbReference type="SMR" id="A0A8T3AX56"/>